<keyword evidence="3" id="KW-1185">Reference proteome</keyword>
<keyword evidence="1" id="KW-0732">Signal</keyword>
<organism evidence="2 3">
    <name type="scientific">Parahaliea maris</name>
    <dbReference type="NCBI Taxonomy" id="2716870"/>
    <lineage>
        <taxon>Bacteria</taxon>
        <taxon>Pseudomonadati</taxon>
        <taxon>Pseudomonadota</taxon>
        <taxon>Gammaproteobacteria</taxon>
        <taxon>Cellvibrionales</taxon>
        <taxon>Halieaceae</taxon>
        <taxon>Parahaliea</taxon>
    </lineage>
</organism>
<dbReference type="InterPro" id="IPR053161">
    <property type="entry name" value="Ulvan_degrading_GH"/>
</dbReference>
<comment type="caution">
    <text evidence="2">The sequence shown here is derived from an EMBL/GenBank/DDBJ whole genome shotgun (WGS) entry which is preliminary data.</text>
</comment>
<dbReference type="PROSITE" id="PS51318">
    <property type="entry name" value="TAT"/>
    <property type="match status" value="1"/>
</dbReference>
<feature type="signal peptide" evidence="1">
    <location>
        <begin position="1"/>
        <end position="28"/>
    </location>
</feature>
<dbReference type="Pfam" id="PF17132">
    <property type="entry name" value="Glyco_hydro_106"/>
    <property type="match status" value="2"/>
</dbReference>
<dbReference type="EMBL" id="VRZA01000008">
    <property type="protein sequence ID" value="TXS90283.1"/>
    <property type="molecule type" value="Genomic_DNA"/>
</dbReference>
<dbReference type="AlphaFoldDB" id="A0A5C8ZP65"/>
<dbReference type="PANTHER" id="PTHR36848:SF2">
    <property type="entry name" value="SECRETED PROTEIN"/>
    <property type="match status" value="1"/>
</dbReference>
<evidence type="ECO:0000256" key="1">
    <source>
        <dbReference type="SAM" id="SignalP"/>
    </source>
</evidence>
<protein>
    <recommendedName>
        <fullName evidence="4">Alpha-L-rhamnosidase-like protein</fullName>
    </recommendedName>
</protein>
<proteinExistence type="predicted"/>
<evidence type="ECO:0000313" key="2">
    <source>
        <dbReference type="EMBL" id="TXS90283.1"/>
    </source>
</evidence>
<name>A0A5C8ZP65_9GAMM</name>
<sequence length="994" mass="108561">MKISRRRFVTGASTVLATSMLPCGFARSASTPVTGCSTIPLPPMEERPRFRWWWPGGYVEPDQIEREVAAMADAGFGGFEIADVRDGIQVPLDPKTYGWGSKRWVAAVERALEVAAQRGLKADITLGAHWPTGVPGVTPDDPAAAKELVHGLLILDGGESYSGTLPAFAKPASGLHMHTVPPRVTAQLLRVQAYRELRVESGTTVLDPASRIDLTDTVTDGALDWQAPAQGRWHLFAFWVRGTAQTQNLFDRAIATSMLSDPVACAVDVYGKAGTRACIDYWENHLLPPRTRTLLRQIGGNFFEDSLELKAVKHWSPDLPREFLQLRGYDVFPFLPLLAVSADDVGELPPWIEEKPPRLYQLDGIDPDRFDEDFQQTLTQMYANNRIRSLSEWARTLGMGMRAQCSGLAAAYCDVPEGDNADNIDSFSAKAAARDIAGNRILSDEAATFIGGQAHVADWKLLLFMLQRDFAGGVNQVVLHGFSYADSPDAKWPGFSAFGRVIGNDWGPRSPLWHHASDISGYLGRLQHLLQSGRSQADVVVLEPISRSSVAANFNRSGSSFGEALRLSGYTRHHIQPDLLNHPKAAVEGGVLTPNGAGYRALVLVPTQEMAPETAEKLRDFAAAGLQLILIGAAPTDVPGLHDIKARKHRLAQAWQHLHTYKSVHTVATEQAAIDKLNQVGVAPVLGFSAQCRVLPIVRVHANWTDYYLLNDSDAEIPLTMSFRGTGAATEIDLWSGNQYRLENFQAAAGRIRGPLTFKANEARIIRLHHRNSTCKDSPVRNPLAALKTQLPLQQWQLRVEDWQPGDDATTTRKTVHQLQLEKLSAWSDIALLRDVSGIGHYSTQLSLPKTWRPTDGAVLDIGRVGGSFRLRINGRDLPPLNQFESRFEVAEWLQAGNNDIEVEVATTLNNRLRSLGPDAGISLPIGVEMPDAQFSDDWRPPADADAMAPPTGTYLGAPLAGPDAMMAPGATAPGGGRRVQAYGLIGPVTISHG</sequence>
<dbReference type="Gene3D" id="2.60.120.260">
    <property type="entry name" value="Galactose-binding domain-like"/>
    <property type="match status" value="1"/>
</dbReference>
<reference evidence="2 3" key="1">
    <citation type="submission" date="2019-08" db="EMBL/GenBank/DDBJ databases">
        <title>Parahaliea maris sp. nov., isolated from the surface seawater.</title>
        <authorList>
            <person name="Liu Y."/>
        </authorList>
    </citation>
    <scope>NUCLEOTIDE SEQUENCE [LARGE SCALE GENOMIC DNA]</scope>
    <source>
        <strain evidence="2 3">HSLHS9</strain>
    </source>
</reference>
<dbReference type="PANTHER" id="PTHR36848">
    <property type="entry name" value="DNA-BINDING PROTEIN (PUTATIVE SECRETED PROTEIN)-RELATED"/>
    <property type="match status" value="1"/>
</dbReference>
<accession>A0A5C8ZP65</accession>
<dbReference type="InterPro" id="IPR006311">
    <property type="entry name" value="TAT_signal"/>
</dbReference>
<evidence type="ECO:0000313" key="3">
    <source>
        <dbReference type="Proteomes" id="UP000321039"/>
    </source>
</evidence>
<gene>
    <name evidence="2" type="ORF">FV139_18680</name>
</gene>
<dbReference type="InterPro" id="IPR008979">
    <property type="entry name" value="Galactose-bd-like_sf"/>
</dbReference>
<evidence type="ECO:0008006" key="4">
    <source>
        <dbReference type="Google" id="ProtNLM"/>
    </source>
</evidence>
<dbReference type="SUPFAM" id="SSF49785">
    <property type="entry name" value="Galactose-binding domain-like"/>
    <property type="match status" value="1"/>
</dbReference>
<dbReference type="Proteomes" id="UP000321039">
    <property type="component" value="Unassembled WGS sequence"/>
</dbReference>
<dbReference type="RefSeq" id="WP_148069999.1">
    <property type="nucleotide sequence ID" value="NZ_VRZA01000008.1"/>
</dbReference>
<feature type="chain" id="PRO_5022934677" description="Alpha-L-rhamnosidase-like protein" evidence="1">
    <location>
        <begin position="29"/>
        <end position="994"/>
    </location>
</feature>